<dbReference type="AlphaFoldDB" id="A0A1I2H2X7"/>
<evidence type="ECO:0000259" key="5">
    <source>
        <dbReference type="Pfam" id="PF07992"/>
    </source>
</evidence>
<dbReference type="SUPFAM" id="SSF51905">
    <property type="entry name" value="FAD/NAD(P)-binding domain"/>
    <property type="match status" value="1"/>
</dbReference>
<dbReference type="GO" id="GO:0016651">
    <property type="term" value="F:oxidoreductase activity, acting on NAD(P)H"/>
    <property type="evidence" value="ECO:0007669"/>
    <property type="project" value="TreeGrafter"/>
</dbReference>
<evidence type="ECO:0000256" key="3">
    <source>
        <dbReference type="ARBA" id="ARBA00022827"/>
    </source>
</evidence>
<dbReference type="RefSeq" id="WP_092199831.1">
    <property type="nucleotide sequence ID" value="NZ_FOND01000010.1"/>
</dbReference>
<keyword evidence="3" id="KW-0274">FAD</keyword>
<evidence type="ECO:0000313" key="8">
    <source>
        <dbReference type="Proteomes" id="UP000198589"/>
    </source>
</evidence>
<comment type="cofactor">
    <cofactor evidence="1">
        <name>FAD</name>
        <dbReference type="ChEBI" id="CHEBI:57692"/>
    </cofactor>
</comment>
<reference evidence="8" key="1">
    <citation type="submission" date="2016-10" db="EMBL/GenBank/DDBJ databases">
        <authorList>
            <person name="Varghese N."/>
            <person name="Submissions S."/>
        </authorList>
    </citation>
    <scope>NUCLEOTIDE SEQUENCE [LARGE SCALE GENOMIC DNA]</scope>
    <source>
        <strain evidence="8">DSM 46838</strain>
    </source>
</reference>
<dbReference type="GO" id="GO:0005737">
    <property type="term" value="C:cytoplasm"/>
    <property type="evidence" value="ECO:0007669"/>
    <property type="project" value="TreeGrafter"/>
</dbReference>
<sequence>MTADRIPGRVVVVGSSVGGIRTGQALRAAGHTGEVVLVGAEDVAPYDKPPLSKQVLVGDQSAGDIPLLGPGGWAGDGLTPVLGRAAARLDPVGKQVILSDGEPVAYDAVVLATGAHPRSIPAPEGSLVRTVRELRDSEAIRAQFSRGGPVVVVGSGFIGAEVASSARQLGLEVTIVEALPEPFARALGSEVAARIGRLHADAGVSVLGSAAVARVESLADGTGVVHLADGRRLPAATVVVGIGVVPATRWLEDSGLDLDRGVLTDEYCRASGAPDVYAVGDVARWFDVRSGEHRLVEHWTNAVEQANLVAHNLLHPDELRPHVKAPYFWSDQHGLKIQMVGRIHPDDRVSFLRCTTSAGEKDVALYSRDGGFSAAVVLGWPRAVVACRQAWERGEDLAQVTGRLSALATAATPVPVG</sequence>
<dbReference type="STRING" id="1798228.SAMN05216574_110120"/>
<dbReference type="SUPFAM" id="SSF55424">
    <property type="entry name" value="FAD/NAD-linked reductases, dimerisation (C-terminal) domain"/>
    <property type="match status" value="1"/>
</dbReference>
<evidence type="ECO:0000256" key="2">
    <source>
        <dbReference type="ARBA" id="ARBA00022630"/>
    </source>
</evidence>
<dbReference type="InterPro" id="IPR016156">
    <property type="entry name" value="FAD/NAD-linked_Rdtase_dimer_sf"/>
</dbReference>
<proteinExistence type="predicted"/>
<dbReference type="PANTHER" id="PTHR43557">
    <property type="entry name" value="APOPTOSIS-INDUCING FACTOR 1"/>
    <property type="match status" value="1"/>
</dbReference>
<dbReference type="EMBL" id="FOND01000010">
    <property type="protein sequence ID" value="SFF24594.1"/>
    <property type="molecule type" value="Genomic_DNA"/>
</dbReference>
<evidence type="ECO:0000313" key="7">
    <source>
        <dbReference type="EMBL" id="SFF24594.1"/>
    </source>
</evidence>
<evidence type="ECO:0000256" key="4">
    <source>
        <dbReference type="ARBA" id="ARBA00023002"/>
    </source>
</evidence>
<dbReference type="PRINTS" id="PR00368">
    <property type="entry name" value="FADPNR"/>
</dbReference>
<dbReference type="InterPro" id="IPR023753">
    <property type="entry name" value="FAD/NAD-binding_dom"/>
</dbReference>
<dbReference type="PRINTS" id="PR00411">
    <property type="entry name" value="PNDRDTASEI"/>
</dbReference>
<organism evidence="7 8">
    <name type="scientific">Blastococcus tunisiensis</name>
    <dbReference type="NCBI Taxonomy" id="1798228"/>
    <lineage>
        <taxon>Bacteria</taxon>
        <taxon>Bacillati</taxon>
        <taxon>Actinomycetota</taxon>
        <taxon>Actinomycetes</taxon>
        <taxon>Geodermatophilales</taxon>
        <taxon>Geodermatophilaceae</taxon>
        <taxon>Blastococcus</taxon>
    </lineage>
</organism>
<dbReference type="Proteomes" id="UP000198589">
    <property type="component" value="Unassembled WGS sequence"/>
</dbReference>
<dbReference type="Pfam" id="PF07992">
    <property type="entry name" value="Pyr_redox_2"/>
    <property type="match status" value="1"/>
</dbReference>
<dbReference type="InterPro" id="IPR036188">
    <property type="entry name" value="FAD/NAD-bd_sf"/>
</dbReference>
<protein>
    <submittedName>
        <fullName evidence="7">Phthalate 3,4-dioxygenase, ferredoxin reductase subunit</fullName>
    </submittedName>
</protein>
<keyword evidence="7" id="KW-0223">Dioxygenase</keyword>
<dbReference type="PANTHER" id="PTHR43557:SF2">
    <property type="entry name" value="RIESKE DOMAIN-CONTAINING PROTEIN-RELATED"/>
    <property type="match status" value="1"/>
</dbReference>
<dbReference type="Gene3D" id="3.50.50.60">
    <property type="entry name" value="FAD/NAD(P)-binding domain"/>
    <property type="match status" value="2"/>
</dbReference>
<evidence type="ECO:0000256" key="1">
    <source>
        <dbReference type="ARBA" id="ARBA00001974"/>
    </source>
</evidence>
<dbReference type="InterPro" id="IPR028202">
    <property type="entry name" value="Reductase_C"/>
</dbReference>
<gene>
    <name evidence="7" type="ORF">SAMN05216574_110120</name>
</gene>
<accession>A0A1I2H2X7</accession>
<dbReference type="Gene3D" id="3.30.390.30">
    <property type="match status" value="1"/>
</dbReference>
<dbReference type="GO" id="GO:0051213">
    <property type="term" value="F:dioxygenase activity"/>
    <property type="evidence" value="ECO:0007669"/>
    <property type="project" value="UniProtKB-KW"/>
</dbReference>
<keyword evidence="4" id="KW-0560">Oxidoreductase</keyword>
<keyword evidence="2" id="KW-0285">Flavoprotein</keyword>
<name>A0A1I2H2X7_9ACTN</name>
<feature type="domain" description="Reductase C-terminal" evidence="6">
    <location>
        <begin position="327"/>
        <end position="397"/>
    </location>
</feature>
<dbReference type="OrthoDB" id="4475657at2"/>
<keyword evidence="8" id="KW-1185">Reference proteome</keyword>
<evidence type="ECO:0000259" key="6">
    <source>
        <dbReference type="Pfam" id="PF14759"/>
    </source>
</evidence>
<dbReference type="Pfam" id="PF14759">
    <property type="entry name" value="Reductase_C"/>
    <property type="match status" value="1"/>
</dbReference>
<feature type="domain" description="FAD/NAD(P)-binding" evidence="5">
    <location>
        <begin position="9"/>
        <end position="306"/>
    </location>
</feature>
<dbReference type="InterPro" id="IPR050446">
    <property type="entry name" value="FAD-oxidoreductase/Apoptosis"/>
</dbReference>